<protein>
    <submittedName>
        <fullName evidence="4">Transcriptional regulator, MarR family</fullName>
    </submittedName>
</protein>
<dbReference type="GO" id="GO:0003700">
    <property type="term" value="F:DNA-binding transcription factor activity"/>
    <property type="evidence" value="ECO:0007669"/>
    <property type="project" value="InterPro"/>
</dbReference>
<feature type="chain" id="PRO_5012082397" evidence="2">
    <location>
        <begin position="25"/>
        <end position="235"/>
    </location>
</feature>
<dbReference type="EMBL" id="FXAN01000123">
    <property type="protein sequence ID" value="SMG03001.1"/>
    <property type="molecule type" value="Genomic_DNA"/>
</dbReference>
<dbReference type="PANTHER" id="PTHR33164">
    <property type="entry name" value="TRANSCRIPTIONAL REGULATOR, MARR FAMILY"/>
    <property type="match status" value="1"/>
</dbReference>
<dbReference type="GO" id="GO:0006950">
    <property type="term" value="P:response to stress"/>
    <property type="evidence" value="ECO:0007669"/>
    <property type="project" value="TreeGrafter"/>
</dbReference>
<gene>
    <name evidence="4" type="ORF">BSIN_5273</name>
</gene>
<dbReference type="InterPro" id="IPR039422">
    <property type="entry name" value="MarR/SlyA-like"/>
</dbReference>
<dbReference type="SUPFAM" id="SSF46785">
    <property type="entry name" value="Winged helix' DNA-binding domain"/>
    <property type="match status" value="1"/>
</dbReference>
<name>A0A238HBP4_9BURK</name>
<feature type="region of interest" description="Disordered" evidence="1">
    <location>
        <begin position="71"/>
        <end position="96"/>
    </location>
</feature>
<evidence type="ECO:0000313" key="5">
    <source>
        <dbReference type="Proteomes" id="UP000198460"/>
    </source>
</evidence>
<dbReference type="Gene3D" id="1.10.10.10">
    <property type="entry name" value="Winged helix-like DNA-binding domain superfamily/Winged helix DNA-binding domain"/>
    <property type="match status" value="1"/>
</dbReference>
<dbReference type="InterPro" id="IPR036388">
    <property type="entry name" value="WH-like_DNA-bd_sf"/>
</dbReference>
<dbReference type="SMART" id="SM00347">
    <property type="entry name" value="HTH_MARR"/>
    <property type="match status" value="1"/>
</dbReference>
<dbReference type="Pfam" id="PF12802">
    <property type="entry name" value="MarR_2"/>
    <property type="match status" value="1"/>
</dbReference>
<evidence type="ECO:0000259" key="3">
    <source>
        <dbReference type="PROSITE" id="PS50995"/>
    </source>
</evidence>
<dbReference type="AlphaFoldDB" id="A0A238HBP4"/>
<evidence type="ECO:0000256" key="1">
    <source>
        <dbReference type="SAM" id="MobiDB-lite"/>
    </source>
</evidence>
<sequence length="235" mass="25911">MRAIWIQKLCLMTKVIAAAVPSHALSIDGARKARSRRVCGRCVRYTPADARRACSDGSRVGKMARETSLDIPMNPTFVKPPGTKSPTRSVADKPKARNQQRLTYLIASLDRLLRRQMGDALAPIGITLAQYTALSVLETRGALSNAQLAMRSFITPQSANEVTSALANRGYVAREGDPNHGRVILLRLTEEGSAVLRECERAVRPVERRMVGELSSDDAERAQRSLEIFVRNLND</sequence>
<dbReference type="Proteomes" id="UP000198460">
    <property type="component" value="Unassembled WGS sequence"/>
</dbReference>
<dbReference type="PROSITE" id="PS50995">
    <property type="entry name" value="HTH_MARR_2"/>
    <property type="match status" value="1"/>
</dbReference>
<proteinExistence type="predicted"/>
<reference evidence="4 5" key="1">
    <citation type="submission" date="2017-04" db="EMBL/GenBank/DDBJ databases">
        <authorList>
            <person name="Afonso C.L."/>
            <person name="Miller P.J."/>
            <person name="Scott M.A."/>
            <person name="Spackman E."/>
            <person name="Goraichik I."/>
            <person name="Dimitrov K.M."/>
            <person name="Suarez D.L."/>
            <person name="Swayne D.E."/>
        </authorList>
    </citation>
    <scope>NUCLEOTIDE SEQUENCE [LARGE SCALE GENOMIC DNA]</scope>
    <source>
        <strain evidence="4">LMG 28154</strain>
    </source>
</reference>
<keyword evidence="2" id="KW-0732">Signal</keyword>
<dbReference type="PANTHER" id="PTHR33164:SF43">
    <property type="entry name" value="HTH-TYPE TRANSCRIPTIONAL REPRESSOR YETL"/>
    <property type="match status" value="1"/>
</dbReference>
<organism evidence="4 5">
    <name type="scientific">Burkholderia singularis</name>
    <dbReference type="NCBI Taxonomy" id="1503053"/>
    <lineage>
        <taxon>Bacteria</taxon>
        <taxon>Pseudomonadati</taxon>
        <taxon>Pseudomonadota</taxon>
        <taxon>Betaproteobacteria</taxon>
        <taxon>Burkholderiales</taxon>
        <taxon>Burkholderiaceae</taxon>
        <taxon>Burkholderia</taxon>
        <taxon>pseudomallei group</taxon>
    </lineage>
</organism>
<feature type="domain" description="HTH marR-type" evidence="3">
    <location>
        <begin position="99"/>
        <end position="235"/>
    </location>
</feature>
<accession>A0A238HBP4</accession>
<feature type="signal peptide" evidence="2">
    <location>
        <begin position="1"/>
        <end position="24"/>
    </location>
</feature>
<evidence type="ECO:0000256" key="2">
    <source>
        <dbReference type="SAM" id="SignalP"/>
    </source>
</evidence>
<dbReference type="InterPro" id="IPR000835">
    <property type="entry name" value="HTH_MarR-typ"/>
</dbReference>
<dbReference type="InterPro" id="IPR036390">
    <property type="entry name" value="WH_DNA-bd_sf"/>
</dbReference>
<evidence type="ECO:0000313" key="4">
    <source>
        <dbReference type="EMBL" id="SMG03001.1"/>
    </source>
</evidence>